<dbReference type="Gene3D" id="3.30.420.10">
    <property type="entry name" value="Ribonuclease H-like superfamily/Ribonuclease H"/>
    <property type="match status" value="1"/>
</dbReference>
<keyword evidence="3" id="KW-0548">Nucleotidyltransferase</keyword>
<evidence type="ECO:0000256" key="2">
    <source>
        <dbReference type="ARBA" id="ARBA00022679"/>
    </source>
</evidence>
<sequence>MAPFLESRECRVVGHNLLFILGVIRAVTGRRISYSNLWDTMLAWQMLRCGLTESVPSLQSISKELIGRRLDEVPRVQKLDVKPDPRLLDYAAKASAILESVYEKERDLIEKLGLRRAAYLEFAAIPALVEMEHNGMAFNVDGGNRLLEQLKRDKDALADELQSRAKSLGIRGFNPRNPAHVKKALNELGYDVKNTSASVLDKIIREHPDERFAVLISKYRKFHLKQAILKNWLNYAEGVRIYPKLSQIGGRSGRITCFQPNIQQVPRDPELKSLFVAEPGMSLVEADYSAIEMRILAVLSGDETMLSIFKKGLDPHRETAQAIFEKGKITDEERQIAKTLNYGTIYGGGANMVKSMLSNLTEKEAQEFLYRFYRSYPGLKGWQQKVTFGAQTLTADGRAYKVSRSALGRLRYVDPDHRNALINTPVQATAADLQKIALGRLYRQLAKPEHTAFKLVNAVHDSILLEVPDKRTREAARLIQTVMEGAGDEILKMVPCLTDVKIGKDWSFPKDKRGLSAFLGRIASVAKGRL</sequence>
<dbReference type="PRINTS" id="PR00868">
    <property type="entry name" value="DNAPOLI"/>
</dbReference>
<dbReference type="SMART" id="SM00482">
    <property type="entry name" value="POLAc"/>
    <property type="match status" value="1"/>
</dbReference>
<evidence type="ECO:0000259" key="7">
    <source>
        <dbReference type="SMART" id="SM00482"/>
    </source>
</evidence>
<dbReference type="InterPro" id="IPR012337">
    <property type="entry name" value="RNaseH-like_sf"/>
</dbReference>
<dbReference type="InterPro" id="IPR019760">
    <property type="entry name" value="DNA-dir_DNA_pol_A_CS"/>
</dbReference>
<dbReference type="Gene3D" id="1.10.150.20">
    <property type="entry name" value="5' to 3' exonuclease, C-terminal subdomain"/>
    <property type="match status" value="1"/>
</dbReference>
<dbReference type="Pfam" id="PF00476">
    <property type="entry name" value="DNA_pol_A"/>
    <property type="match status" value="1"/>
</dbReference>
<evidence type="ECO:0000256" key="3">
    <source>
        <dbReference type="ARBA" id="ARBA00022695"/>
    </source>
</evidence>
<dbReference type="InterPro" id="IPR001098">
    <property type="entry name" value="DNA-dir_DNA_pol_A_palm_dom"/>
</dbReference>
<accession>A0ABT5XA09</accession>
<dbReference type="SUPFAM" id="SSF53098">
    <property type="entry name" value="Ribonuclease H-like"/>
    <property type="match status" value="1"/>
</dbReference>
<dbReference type="EMBL" id="JARFPK010000046">
    <property type="protein sequence ID" value="MDF0591543.1"/>
    <property type="molecule type" value="Genomic_DNA"/>
</dbReference>
<keyword evidence="4" id="KW-0239">DNA-directed DNA polymerase</keyword>
<dbReference type="InterPro" id="IPR036397">
    <property type="entry name" value="RNaseH_sf"/>
</dbReference>
<evidence type="ECO:0000313" key="9">
    <source>
        <dbReference type="Proteomes" id="UP001220010"/>
    </source>
</evidence>
<protein>
    <recommendedName>
        <fullName evidence="1">DNA-directed DNA polymerase</fullName>
        <ecNumber evidence="1">2.7.7.7</ecNumber>
    </recommendedName>
</protein>
<dbReference type="PANTHER" id="PTHR10133">
    <property type="entry name" value="DNA POLYMERASE I"/>
    <property type="match status" value="1"/>
</dbReference>
<comment type="catalytic activity">
    <reaction evidence="5">
        <text>DNA(n) + a 2'-deoxyribonucleoside 5'-triphosphate = DNA(n+1) + diphosphate</text>
        <dbReference type="Rhea" id="RHEA:22508"/>
        <dbReference type="Rhea" id="RHEA-COMP:17339"/>
        <dbReference type="Rhea" id="RHEA-COMP:17340"/>
        <dbReference type="ChEBI" id="CHEBI:33019"/>
        <dbReference type="ChEBI" id="CHEBI:61560"/>
        <dbReference type="ChEBI" id="CHEBI:173112"/>
        <dbReference type="EC" id="2.7.7.7"/>
    </reaction>
</comment>
<dbReference type="PROSITE" id="PS00447">
    <property type="entry name" value="DNA_POLYMERASE_A"/>
    <property type="match status" value="1"/>
</dbReference>
<keyword evidence="9" id="KW-1185">Reference proteome</keyword>
<dbReference type="EC" id="2.7.7.7" evidence="1"/>
<name>A0ABT5XA09_9EURY</name>
<keyword evidence="2" id="KW-0808">Transferase</keyword>
<dbReference type="SUPFAM" id="SSF56672">
    <property type="entry name" value="DNA/RNA polymerases"/>
    <property type="match status" value="1"/>
</dbReference>
<evidence type="ECO:0000256" key="4">
    <source>
        <dbReference type="ARBA" id="ARBA00022932"/>
    </source>
</evidence>
<evidence type="ECO:0000313" key="8">
    <source>
        <dbReference type="EMBL" id="MDF0591543.1"/>
    </source>
</evidence>
<organism evidence="8 9">
    <name type="scientific">Candidatus Methanocrinis natronophilus</name>
    <dbReference type="NCBI Taxonomy" id="3033396"/>
    <lineage>
        <taxon>Archaea</taxon>
        <taxon>Methanobacteriati</taxon>
        <taxon>Methanobacteriota</taxon>
        <taxon>Stenosarchaea group</taxon>
        <taxon>Methanomicrobia</taxon>
        <taxon>Methanotrichales</taxon>
        <taxon>Methanotrichaceae</taxon>
        <taxon>Methanocrinis</taxon>
    </lineage>
</organism>
<dbReference type="InterPro" id="IPR043502">
    <property type="entry name" value="DNA/RNA_pol_sf"/>
</dbReference>
<evidence type="ECO:0000256" key="6">
    <source>
        <dbReference type="SAM" id="Coils"/>
    </source>
</evidence>
<feature type="coiled-coil region" evidence="6">
    <location>
        <begin position="140"/>
        <end position="167"/>
    </location>
</feature>
<dbReference type="Proteomes" id="UP001220010">
    <property type="component" value="Unassembled WGS sequence"/>
</dbReference>
<evidence type="ECO:0000256" key="1">
    <source>
        <dbReference type="ARBA" id="ARBA00012417"/>
    </source>
</evidence>
<dbReference type="RefSeq" id="WP_316967274.1">
    <property type="nucleotide sequence ID" value="NZ_JARFPK010000046.1"/>
</dbReference>
<dbReference type="PANTHER" id="PTHR10133:SF62">
    <property type="entry name" value="DNA POLYMERASE THETA"/>
    <property type="match status" value="1"/>
</dbReference>
<gene>
    <name evidence="8" type="ORF">P0O15_10265</name>
</gene>
<proteinExistence type="predicted"/>
<reference evidence="8 9" key="1">
    <citation type="submission" date="2023-03" db="EMBL/GenBank/DDBJ databases">
        <title>WGS of Methanotrichaceae archaeon Mx.</title>
        <authorList>
            <person name="Sorokin D.Y."/>
            <person name="Merkel A.Y."/>
        </authorList>
    </citation>
    <scope>NUCLEOTIDE SEQUENCE [LARGE SCALE GENOMIC DNA]</scope>
    <source>
        <strain evidence="8 9">Mx</strain>
    </source>
</reference>
<dbReference type="Gene3D" id="3.30.70.370">
    <property type="match status" value="1"/>
</dbReference>
<evidence type="ECO:0000256" key="5">
    <source>
        <dbReference type="ARBA" id="ARBA00049244"/>
    </source>
</evidence>
<feature type="domain" description="DNA-directed DNA polymerase family A palm" evidence="7">
    <location>
        <begin position="268"/>
        <end position="471"/>
    </location>
</feature>
<dbReference type="InterPro" id="IPR002298">
    <property type="entry name" value="DNA_polymerase_A"/>
</dbReference>
<comment type="caution">
    <text evidence="8">The sequence shown here is derived from an EMBL/GenBank/DDBJ whole genome shotgun (WGS) entry which is preliminary data.</text>
</comment>
<dbReference type="Gene3D" id="1.20.1060.10">
    <property type="entry name" value="Taq DNA Polymerase, Chain T, domain 4"/>
    <property type="match status" value="1"/>
</dbReference>
<keyword evidence="6" id="KW-0175">Coiled coil</keyword>